<dbReference type="InterPro" id="IPR013425">
    <property type="entry name" value="Autotrns_rpt"/>
</dbReference>
<sequence length="774" mass="75536">DPTSGTTLSEGVYRLFDYSGALSGSTALSSTLPINAGDAVDLQTAIDGEVNLVVYSTAQAFWNGSGKDNGILTGGDGTWNSTNPNWTDANADVNAEWSSGRAAIFEGQSGNVVVDDSQVNISVSAIQFSNTDGGIYRISGDEIDASGNSISVNVGDGVPSGSTITAEIDSAIEDGAAGTSKVVKEGLGTLILGGNNGYTGGTDIEAGTLELTSSSALGSGSVLDNASVVAKLGDNAISEISNNLNGTGSFTKEGAGTLVLSGSDTLTGSIDVQGGKLTIADNASPTDASIEIGNDTQLDVSGTDVSTKSITGEGSVYLGDKTLTLTDASGRISGEGEISGGTLSIESGQEVLDGTDAKQTNVEVGSLGAISLTDGAAVGSVTDDGGSVNLAGNVILTGALNGYGSVTFDDSQTDTLYIRGLSGQFSGTITGEGTLNLLSGASQTLSGENVWSGGIEIGDEAALTVADTTDHAANLPETGNIDDEGSLIIKNSSGHSTSITGNIDGKGALEIDGGKASLEGDNGYSGGLTVSNADVVANTASVGTGSIALENGAILDISQNTDGILSPVVSGDGSVEKAGDGNVTLAAANSYAGGTEIDGGSLIGSASSFGSGSITDNSSLIVSDDDDSVLSNTVSGTGSLTKSGNSELTLEGENDFSGGLNIQDGSVKSSVTGLGSGSISDNGSLDISQEANASLSNTISGSGSVQKTGAGTLTLTGSNAYSGTTEVAAGTLNVDGDSSGVTGQVSVDSGAALGGTGTIGGSVDIAEGATLGAG</sequence>
<dbReference type="InterPro" id="IPR051551">
    <property type="entry name" value="Autotransporter_adhesion"/>
</dbReference>
<protein>
    <recommendedName>
        <fullName evidence="4">Autotransporter domain-containing protein</fullName>
    </recommendedName>
</protein>
<name>A0A2G4RC65_9PROT</name>
<feature type="non-terminal residue" evidence="2">
    <location>
        <position position="1"/>
    </location>
</feature>
<keyword evidence="3" id="KW-1185">Reference proteome</keyword>
<organism evidence="2 3">
    <name type="scientific">Acetobacter pomorum</name>
    <dbReference type="NCBI Taxonomy" id="65959"/>
    <lineage>
        <taxon>Bacteria</taxon>
        <taxon>Pseudomonadati</taxon>
        <taxon>Pseudomonadota</taxon>
        <taxon>Alphaproteobacteria</taxon>
        <taxon>Acetobacterales</taxon>
        <taxon>Acetobacteraceae</taxon>
        <taxon>Acetobacter</taxon>
    </lineage>
</organism>
<gene>
    <name evidence="2" type="ORF">CSR02_07565</name>
</gene>
<dbReference type="InterPro" id="IPR011050">
    <property type="entry name" value="Pectin_lyase_fold/virulence"/>
</dbReference>
<proteinExistence type="predicted"/>
<dbReference type="Pfam" id="PF12951">
    <property type="entry name" value="PATR"/>
    <property type="match status" value="6"/>
</dbReference>
<comment type="caution">
    <text evidence="2">The sequence shown here is derived from an EMBL/GenBank/DDBJ whole genome shotgun (WGS) entry which is preliminary data.</text>
</comment>
<keyword evidence="1" id="KW-0732">Signal</keyword>
<evidence type="ECO:0000313" key="3">
    <source>
        <dbReference type="Proteomes" id="UP000228751"/>
    </source>
</evidence>
<dbReference type="EMBL" id="PEBQ01000100">
    <property type="protein sequence ID" value="PHY94189.1"/>
    <property type="molecule type" value="Genomic_DNA"/>
</dbReference>
<accession>A0A2G4RC65</accession>
<evidence type="ECO:0000256" key="1">
    <source>
        <dbReference type="ARBA" id="ARBA00022729"/>
    </source>
</evidence>
<dbReference type="SUPFAM" id="SSF51126">
    <property type="entry name" value="Pectin lyase-like"/>
    <property type="match status" value="4"/>
</dbReference>
<dbReference type="PANTHER" id="PTHR35037">
    <property type="entry name" value="C-TERMINAL REGION OF AIDA-LIKE PROTEIN"/>
    <property type="match status" value="1"/>
</dbReference>
<dbReference type="InterPro" id="IPR012332">
    <property type="entry name" value="Autotransporter_pectin_lyase_C"/>
</dbReference>
<dbReference type="Proteomes" id="UP000228751">
    <property type="component" value="Unassembled WGS sequence"/>
</dbReference>
<dbReference type="Gene3D" id="2.160.20.20">
    <property type="match status" value="3"/>
</dbReference>
<reference evidence="2 3" key="1">
    <citation type="submission" date="2017-10" db="EMBL/GenBank/DDBJ databases">
        <title>Genomic analysis of the genus Acetobacter.</title>
        <authorList>
            <person name="Kim K.H."/>
            <person name="Chun B.H."/>
            <person name="Son A.R."/>
            <person name="Jeon C.O."/>
        </authorList>
    </citation>
    <scope>NUCLEOTIDE SEQUENCE [LARGE SCALE GENOMIC DNA]</scope>
    <source>
        <strain evidence="2 3">LHT 2458</strain>
    </source>
</reference>
<dbReference type="PANTHER" id="PTHR35037:SF3">
    <property type="entry name" value="C-TERMINAL REGION OF AIDA-LIKE PROTEIN"/>
    <property type="match status" value="1"/>
</dbReference>
<dbReference type="NCBIfam" id="TIGR02601">
    <property type="entry name" value="autotrns_rpt"/>
    <property type="match status" value="5"/>
</dbReference>
<evidence type="ECO:0008006" key="4">
    <source>
        <dbReference type="Google" id="ProtNLM"/>
    </source>
</evidence>
<evidence type="ECO:0000313" key="2">
    <source>
        <dbReference type="EMBL" id="PHY94189.1"/>
    </source>
</evidence>
<dbReference type="AlphaFoldDB" id="A0A2G4RC65"/>
<feature type="non-terminal residue" evidence="2">
    <location>
        <position position="774"/>
    </location>
</feature>